<dbReference type="GO" id="GO:0008409">
    <property type="term" value="F:5'-3' exonuclease activity"/>
    <property type="evidence" value="ECO:0007669"/>
    <property type="project" value="InterPro"/>
</dbReference>
<gene>
    <name evidence="2" type="ORF">DMAD_00738</name>
</gene>
<dbReference type="PANTHER" id="PTHR34753">
    <property type="entry name" value="TELOMERASE RNA COMPONENT INTERACTING RNASE"/>
    <property type="match status" value="1"/>
</dbReference>
<dbReference type="Proteomes" id="UP001500889">
    <property type="component" value="Chromosome A"/>
</dbReference>
<dbReference type="EMBL" id="AP029266">
    <property type="protein sequence ID" value="BFG00820.1"/>
    <property type="molecule type" value="Genomic_DNA"/>
</dbReference>
<proteinExistence type="predicted"/>
<dbReference type="GO" id="GO:0008408">
    <property type="term" value="F:3'-5' exonuclease activity"/>
    <property type="evidence" value="ECO:0007669"/>
    <property type="project" value="InterPro"/>
</dbReference>
<sequence>MSAARLPYYQQDHPTDQQRRGGRGQRGYPERHASGSHRRDRSRSVERRRYSRSRSHSRSRSRSAERTGQRRRRDERNDERRQQQPTRYHRERDSRERSRDRDRDRDRERDRDYSRRSGHYCRSDSPASGSGVGVGVGGSLSSSSSSSQRRHRQSSGDPNGAHPNSHNEAQPANSRSHAMSAVGAYYNLDTEEPFDKERIHREMEEKLREALAREGKVYPPRKPEPPSHPVFANDGSFMELFKKMQSEKRQQLQLQLQVGQDYQLESSVLASGSTELQPPIEAHPGIPCLPAIAVGAVSSATAPYIAAAAAGKSAPPPPMVGRRRGGKVLKTGMVAKLKTQNEQEVDPKDFWSLYLAEVNKYKSNACDTDNGKRPLVK</sequence>
<protein>
    <submittedName>
        <fullName evidence="2">Zinc finger CCCH domain-containing protein 13</fullName>
    </submittedName>
</protein>
<feature type="compositionally biased region" description="Basic and acidic residues" evidence="1">
    <location>
        <begin position="62"/>
        <end position="115"/>
    </location>
</feature>
<dbReference type="PANTHER" id="PTHR34753:SF1">
    <property type="entry name" value="TELOMERASE RNA COMPONENT INTERACTING RNASE"/>
    <property type="match status" value="1"/>
</dbReference>
<feature type="compositionally biased region" description="Basic residues" evidence="1">
    <location>
        <begin position="49"/>
        <end position="61"/>
    </location>
</feature>
<feature type="region of interest" description="Disordered" evidence="1">
    <location>
        <begin position="1"/>
        <end position="184"/>
    </location>
</feature>
<dbReference type="InterPro" id="IPR038838">
    <property type="entry name" value="TRIR"/>
</dbReference>
<evidence type="ECO:0000256" key="1">
    <source>
        <dbReference type="SAM" id="MobiDB-lite"/>
    </source>
</evidence>
<keyword evidence="3" id="KW-1185">Reference proteome</keyword>
<organism evidence="2 3">
    <name type="scientific">Drosophila madeirensis</name>
    <name type="common">Fruit fly</name>
    <dbReference type="NCBI Taxonomy" id="30013"/>
    <lineage>
        <taxon>Eukaryota</taxon>
        <taxon>Metazoa</taxon>
        <taxon>Ecdysozoa</taxon>
        <taxon>Arthropoda</taxon>
        <taxon>Hexapoda</taxon>
        <taxon>Insecta</taxon>
        <taxon>Pterygota</taxon>
        <taxon>Neoptera</taxon>
        <taxon>Endopterygota</taxon>
        <taxon>Diptera</taxon>
        <taxon>Brachycera</taxon>
        <taxon>Muscomorpha</taxon>
        <taxon>Ephydroidea</taxon>
        <taxon>Drosophilidae</taxon>
        <taxon>Drosophila</taxon>
        <taxon>Sophophora</taxon>
    </lineage>
</organism>
<evidence type="ECO:0000313" key="3">
    <source>
        <dbReference type="Proteomes" id="UP001500889"/>
    </source>
</evidence>
<dbReference type="AlphaFoldDB" id="A0AAU9FXG1"/>
<feature type="compositionally biased region" description="Polar residues" evidence="1">
    <location>
        <begin position="162"/>
        <end position="177"/>
    </location>
</feature>
<name>A0AAU9FXG1_DROMD</name>
<accession>A0AAU9FXG1</accession>
<evidence type="ECO:0000313" key="2">
    <source>
        <dbReference type="EMBL" id="BFG00820.1"/>
    </source>
</evidence>
<reference evidence="2 3" key="1">
    <citation type="submission" date="2024-02" db="EMBL/GenBank/DDBJ databases">
        <title>A chromosome-level genome assembly of Drosophila madeirensis, a fruit fly species endemic to Madeira island.</title>
        <authorList>
            <person name="Tomihara K."/>
            <person name="Llopart A."/>
            <person name="Yamamoto D."/>
        </authorList>
    </citation>
    <scope>NUCLEOTIDE SEQUENCE [LARGE SCALE GENOMIC DNA]</scope>
    <source>
        <strain evidence="2 3">RF1</strain>
    </source>
</reference>